<dbReference type="GO" id="GO:0032259">
    <property type="term" value="P:methylation"/>
    <property type="evidence" value="ECO:0007669"/>
    <property type="project" value="UniProtKB-KW"/>
</dbReference>
<feature type="domain" description="Methyltransferase" evidence="1">
    <location>
        <begin position="6"/>
        <end position="196"/>
    </location>
</feature>
<dbReference type="InterPro" id="IPR025714">
    <property type="entry name" value="Methyltranfer_dom"/>
</dbReference>
<reference evidence="2" key="1">
    <citation type="submission" date="2021-02" db="EMBL/GenBank/DDBJ databases">
        <title>First Annotated Genome of the Yellow-green Alga Tribonema minus.</title>
        <authorList>
            <person name="Mahan K.M."/>
        </authorList>
    </citation>
    <scope>NUCLEOTIDE SEQUENCE</scope>
    <source>
        <strain evidence="2">UTEX B ZZ1240</strain>
    </source>
</reference>
<keyword evidence="2" id="KW-0808">Transferase</keyword>
<evidence type="ECO:0000259" key="1">
    <source>
        <dbReference type="Pfam" id="PF13383"/>
    </source>
</evidence>
<gene>
    <name evidence="2" type="ORF">JKP88DRAFT_206989</name>
</gene>
<dbReference type="InterPro" id="IPR026913">
    <property type="entry name" value="METTL24"/>
</dbReference>
<dbReference type="Pfam" id="PF13383">
    <property type="entry name" value="Methyltransf_22"/>
    <property type="match status" value="1"/>
</dbReference>
<proteinExistence type="predicted"/>
<organism evidence="2 3">
    <name type="scientific">Tribonema minus</name>
    <dbReference type="NCBI Taxonomy" id="303371"/>
    <lineage>
        <taxon>Eukaryota</taxon>
        <taxon>Sar</taxon>
        <taxon>Stramenopiles</taxon>
        <taxon>Ochrophyta</taxon>
        <taxon>PX clade</taxon>
        <taxon>Xanthophyceae</taxon>
        <taxon>Tribonematales</taxon>
        <taxon>Tribonemataceae</taxon>
        <taxon>Tribonema</taxon>
    </lineage>
</organism>
<dbReference type="GO" id="GO:0008168">
    <property type="term" value="F:methyltransferase activity"/>
    <property type="evidence" value="ECO:0007669"/>
    <property type="project" value="UniProtKB-KW"/>
</dbReference>
<dbReference type="PANTHER" id="PTHR32026">
    <property type="entry name" value="METHYLTRANSFERASE-LIKE PROTEIN 24"/>
    <property type="match status" value="1"/>
</dbReference>
<evidence type="ECO:0000313" key="3">
    <source>
        <dbReference type="Proteomes" id="UP000664859"/>
    </source>
</evidence>
<dbReference type="OrthoDB" id="38237at2759"/>
<protein>
    <submittedName>
        <fullName evidence="2">Methyltransferase domain-containing protein</fullName>
    </submittedName>
</protein>
<keyword evidence="3" id="KW-1185">Reference proteome</keyword>
<name>A0A835ZCF3_9STRA</name>
<dbReference type="AlphaFoldDB" id="A0A835ZCF3"/>
<accession>A0A835ZCF3</accession>
<comment type="caution">
    <text evidence="2">The sequence shown here is derived from an EMBL/GenBank/DDBJ whole genome shotgun (WGS) entry which is preliminary data.</text>
</comment>
<evidence type="ECO:0000313" key="2">
    <source>
        <dbReference type="EMBL" id="KAG5187699.1"/>
    </source>
</evidence>
<sequence length="230" mass="25593">MHASYYGDGPKFVCGVELLRERPDCLVYSIGSNMQDGFELGLQIMAPNCEVHVFDPTVDVEALGAASAAHGYRFHLMGLGSKAQSDGGEVLKNGPLRTLQHMMEELGHTGRTIDIFKIDCEGCEWDTLGEQVFAPMREGHLKIGQLQVEMHLYNRRRLGDAAAFFEAADAAGMRIFHKERNHWGCGGWKCLEYAFISADWARFVYHKTHCPEAVEDPAELGSKGLVLQCD</sequence>
<dbReference type="Proteomes" id="UP000664859">
    <property type="component" value="Unassembled WGS sequence"/>
</dbReference>
<dbReference type="EMBL" id="JAFCMP010000085">
    <property type="protein sequence ID" value="KAG5187699.1"/>
    <property type="molecule type" value="Genomic_DNA"/>
</dbReference>
<keyword evidence="2" id="KW-0489">Methyltransferase</keyword>